<dbReference type="GO" id="GO:0008718">
    <property type="term" value="F:D-amino-acid dehydrogenase activity"/>
    <property type="evidence" value="ECO:0007669"/>
    <property type="project" value="TreeGrafter"/>
</dbReference>
<dbReference type="KEGG" id="gfu:KM031_19290"/>
<dbReference type="GO" id="GO:0005886">
    <property type="term" value="C:plasma membrane"/>
    <property type="evidence" value="ECO:0007669"/>
    <property type="project" value="TreeGrafter"/>
</dbReference>
<name>A0A975S3S7_9RHOB</name>
<dbReference type="InterPro" id="IPR036188">
    <property type="entry name" value="FAD/NAD-bd_sf"/>
</dbReference>
<dbReference type="PANTHER" id="PTHR13847">
    <property type="entry name" value="SARCOSINE DEHYDROGENASE-RELATED"/>
    <property type="match status" value="1"/>
</dbReference>
<sequence>MAPVISPVLTTSDIPAKATVVVIGAGIVGLSAALTLAERGIPVVVLEKGRIAAEQSSRNLGWIRKTSRAPADVPLAQAADRLWAEMPARIGEDGGYRQAGIMFVARSETQMALYEKWLGSVAHLDLGSRLVSPSEIDQHVPGGRAQWQGGIYTPSDGRAEPTLASSAIARAAIAKGALIVENCAVRSIATSGGKVSGVVTERGEIACDQVLLAGGLGSRRFLGNMGIAFPTLQLICSVLRTAPMDGPTEIAVGAPDFSFRKRLDGGFTITQRGRLDAPLTPDHLRIGMRYLPQLRAQRGALQIGLGRTFLHELATARHWAANAVSPFETRRITDPLPNHDLNAEALRNLRAAWPVFEAARIAQSWAGTIDVTPDSDPVISAIAQVPGLTVASGFSGHGFGTGPAAGQLAADLVLDQTPLVDPKPYRFDRFTTAASHAGT</sequence>
<dbReference type="EMBL" id="CP076363">
    <property type="protein sequence ID" value="QWK92525.1"/>
    <property type="molecule type" value="Genomic_DNA"/>
</dbReference>
<evidence type="ECO:0000313" key="5">
    <source>
        <dbReference type="Proteomes" id="UP000679352"/>
    </source>
</evidence>
<dbReference type="GO" id="GO:0055130">
    <property type="term" value="P:D-alanine catabolic process"/>
    <property type="evidence" value="ECO:0007669"/>
    <property type="project" value="TreeGrafter"/>
</dbReference>
<feature type="domain" description="FAD dependent oxidoreductase" evidence="3">
    <location>
        <begin position="20"/>
        <end position="412"/>
    </location>
</feature>
<organism evidence="4 5">
    <name type="scientific">Gemmobacter fulvus</name>
    <dbReference type="NCBI Taxonomy" id="2840474"/>
    <lineage>
        <taxon>Bacteria</taxon>
        <taxon>Pseudomonadati</taxon>
        <taxon>Pseudomonadota</taxon>
        <taxon>Alphaproteobacteria</taxon>
        <taxon>Rhodobacterales</taxon>
        <taxon>Paracoccaceae</taxon>
        <taxon>Gemmobacter</taxon>
    </lineage>
</organism>
<dbReference type="Pfam" id="PF01266">
    <property type="entry name" value="DAO"/>
    <property type="match status" value="1"/>
</dbReference>
<dbReference type="PANTHER" id="PTHR13847:SF280">
    <property type="entry name" value="D-AMINO ACID DEHYDROGENASE"/>
    <property type="match status" value="1"/>
</dbReference>
<dbReference type="Proteomes" id="UP000679352">
    <property type="component" value="Plasmid p2"/>
</dbReference>
<reference evidence="4" key="1">
    <citation type="submission" date="2021-06" db="EMBL/GenBank/DDBJ databases">
        <authorList>
            <person name="Lee C.-S."/>
            <person name="Jin L."/>
        </authorList>
    </citation>
    <scope>NUCLEOTIDE SEQUENCE</scope>
    <source>
        <strain evidence="4">Con5</strain>
        <plasmid evidence="4">p2</plasmid>
    </source>
</reference>
<accession>A0A975S3S7</accession>
<dbReference type="AlphaFoldDB" id="A0A975S3S7"/>
<gene>
    <name evidence="4" type="ORF">KM031_19290</name>
</gene>
<keyword evidence="2" id="KW-0560">Oxidoreductase</keyword>
<dbReference type="InterPro" id="IPR006076">
    <property type="entry name" value="FAD-dep_OxRdtase"/>
</dbReference>
<evidence type="ECO:0000259" key="3">
    <source>
        <dbReference type="Pfam" id="PF01266"/>
    </source>
</evidence>
<dbReference type="RefSeq" id="WP_215505508.1">
    <property type="nucleotide sequence ID" value="NZ_CP076363.1"/>
</dbReference>
<dbReference type="SUPFAM" id="SSF51905">
    <property type="entry name" value="FAD/NAD(P)-binding domain"/>
    <property type="match status" value="1"/>
</dbReference>
<dbReference type="GO" id="GO:0005737">
    <property type="term" value="C:cytoplasm"/>
    <property type="evidence" value="ECO:0007669"/>
    <property type="project" value="TreeGrafter"/>
</dbReference>
<comment type="similarity">
    <text evidence="1">Belongs to the DadA oxidoreductase family.</text>
</comment>
<geneLocation type="plasmid" evidence="4 5">
    <name>p2</name>
</geneLocation>
<evidence type="ECO:0000256" key="2">
    <source>
        <dbReference type="ARBA" id="ARBA00023002"/>
    </source>
</evidence>
<evidence type="ECO:0000313" key="4">
    <source>
        <dbReference type="EMBL" id="QWK92525.1"/>
    </source>
</evidence>
<protein>
    <submittedName>
        <fullName evidence="4">FAD-binding oxidoreductase</fullName>
    </submittedName>
</protein>
<proteinExistence type="inferred from homology"/>
<keyword evidence="5" id="KW-1185">Reference proteome</keyword>
<dbReference type="Gene3D" id="3.50.50.60">
    <property type="entry name" value="FAD/NAD(P)-binding domain"/>
    <property type="match status" value="1"/>
</dbReference>
<dbReference type="Gene3D" id="3.30.9.10">
    <property type="entry name" value="D-Amino Acid Oxidase, subunit A, domain 2"/>
    <property type="match status" value="1"/>
</dbReference>
<evidence type="ECO:0000256" key="1">
    <source>
        <dbReference type="ARBA" id="ARBA00009410"/>
    </source>
</evidence>
<keyword evidence="4" id="KW-0614">Plasmid</keyword>